<comment type="function">
    <text evidence="1">Crystallins are the dominant structural components of the vertebrate eye lens.</text>
</comment>
<dbReference type="PRINTS" id="PR01367">
    <property type="entry name" value="BGCRYSTALLIN"/>
</dbReference>
<dbReference type="InterPro" id="IPR050252">
    <property type="entry name" value="Beta/Gamma-Crystallin"/>
</dbReference>
<sequence length="173" mass="20919">MGKIIFYEDRNFVGRHYECMSDCADLQSMFDRCRSIRVESGMFMVYDRPGYMGNQYFMKRGEYSDYMGMTGFNDCVRSCRMIPMHSGNFRMRLYQHFDMQGDMMELVDDCPNLMDRFHMSNFNSCHVDGHWLMYEQPNYRGRHYYLRPGQYRSFNEWSSINSKIGSIRRLRDL</sequence>
<dbReference type="Gene3D" id="2.60.20.10">
    <property type="entry name" value="Crystallins"/>
    <property type="match status" value="2"/>
</dbReference>
<dbReference type="FunFam" id="2.60.20.10:FF:000003">
    <property type="entry name" value="Crystallin gamma S"/>
    <property type="match status" value="1"/>
</dbReference>
<dbReference type="FunFam" id="2.60.20.10:FF:000001">
    <property type="entry name" value="Crystallin gamma S"/>
    <property type="match status" value="1"/>
</dbReference>
<evidence type="ECO:0000256" key="4">
    <source>
        <dbReference type="ARBA" id="ARBA00022737"/>
    </source>
</evidence>
<evidence type="ECO:0000313" key="6">
    <source>
        <dbReference type="EMBL" id="CAK6967668.1"/>
    </source>
</evidence>
<evidence type="ECO:0000256" key="1">
    <source>
        <dbReference type="ARBA" id="ARBA00003689"/>
    </source>
</evidence>
<dbReference type="GO" id="GO:0002088">
    <property type="term" value="P:lens development in camera-type eye"/>
    <property type="evidence" value="ECO:0007669"/>
    <property type="project" value="TreeGrafter"/>
</dbReference>
<protein>
    <submittedName>
        <fullName evidence="6">Gamma-crystallin M2-like</fullName>
    </submittedName>
</protein>
<dbReference type="InterPro" id="IPR011024">
    <property type="entry name" value="G_crystallin-like"/>
</dbReference>
<name>A0AAV1P8I7_SCOSC</name>
<accession>A0AAV1P8I7</accession>
<keyword evidence="7" id="KW-1185">Reference proteome</keyword>
<evidence type="ECO:0000256" key="3">
    <source>
        <dbReference type="ARBA" id="ARBA00022613"/>
    </source>
</evidence>
<feature type="domain" description="Beta/gamma crystallin 'Greek key'" evidence="5">
    <location>
        <begin position="41"/>
        <end position="83"/>
    </location>
</feature>
<comment type="caution">
    <text evidence="6">The sequence shown here is derived from an EMBL/GenBank/DDBJ whole genome shotgun (WGS) entry which is preliminary data.</text>
</comment>
<dbReference type="AlphaFoldDB" id="A0AAV1P8I7"/>
<reference evidence="6 7" key="1">
    <citation type="submission" date="2024-01" db="EMBL/GenBank/DDBJ databases">
        <authorList>
            <person name="Alioto T."/>
            <person name="Alioto T."/>
            <person name="Gomez Garrido J."/>
        </authorList>
    </citation>
    <scope>NUCLEOTIDE SEQUENCE [LARGE SCALE GENOMIC DNA]</scope>
</reference>
<dbReference type="EMBL" id="CAWUFR010000108">
    <property type="protein sequence ID" value="CAK6967668.1"/>
    <property type="molecule type" value="Genomic_DNA"/>
</dbReference>
<feature type="domain" description="Beta/gamma crystallin 'Greek key'" evidence="5">
    <location>
        <begin position="2"/>
        <end position="40"/>
    </location>
</feature>
<evidence type="ECO:0000313" key="7">
    <source>
        <dbReference type="Proteomes" id="UP001314229"/>
    </source>
</evidence>
<keyword evidence="3" id="KW-0273">Eye lens protein</keyword>
<organism evidence="6 7">
    <name type="scientific">Scomber scombrus</name>
    <name type="common">Atlantic mackerel</name>
    <name type="synonym">Scomber vernalis</name>
    <dbReference type="NCBI Taxonomy" id="13677"/>
    <lineage>
        <taxon>Eukaryota</taxon>
        <taxon>Metazoa</taxon>
        <taxon>Chordata</taxon>
        <taxon>Craniata</taxon>
        <taxon>Vertebrata</taxon>
        <taxon>Euteleostomi</taxon>
        <taxon>Actinopterygii</taxon>
        <taxon>Neopterygii</taxon>
        <taxon>Teleostei</taxon>
        <taxon>Neoteleostei</taxon>
        <taxon>Acanthomorphata</taxon>
        <taxon>Pelagiaria</taxon>
        <taxon>Scombriformes</taxon>
        <taxon>Scombridae</taxon>
        <taxon>Scomber</taxon>
    </lineage>
</organism>
<dbReference type="SMART" id="SM00247">
    <property type="entry name" value="XTALbg"/>
    <property type="match status" value="2"/>
</dbReference>
<dbReference type="SUPFAM" id="SSF49695">
    <property type="entry name" value="gamma-Crystallin-like"/>
    <property type="match status" value="1"/>
</dbReference>
<dbReference type="GO" id="GO:0007601">
    <property type="term" value="P:visual perception"/>
    <property type="evidence" value="ECO:0007669"/>
    <property type="project" value="TreeGrafter"/>
</dbReference>
<feature type="domain" description="Beta/gamma crystallin 'Greek key'" evidence="5">
    <location>
        <begin position="129"/>
        <end position="171"/>
    </location>
</feature>
<dbReference type="PANTHER" id="PTHR11818">
    <property type="entry name" value="BETA/GAMMA CRYSTALLIN"/>
    <property type="match status" value="1"/>
</dbReference>
<dbReference type="PROSITE" id="PS50915">
    <property type="entry name" value="CRYSTALLIN_BETA_GAMMA"/>
    <property type="match status" value="3"/>
</dbReference>
<gene>
    <name evidence="6" type="ORF">FSCOSCO3_A035719</name>
</gene>
<comment type="similarity">
    <text evidence="2">Belongs to the beta/gamma-crystallin family.</text>
</comment>
<evidence type="ECO:0000256" key="2">
    <source>
        <dbReference type="ARBA" id="ARBA00009646"/>
    </source>
</evidence>
<dbReference type="InterPro" id="IPR001064">
    <property type="entry name" value="Beta/gamma_crystallin"/>
</dbReference>
<dbReference type="GO" id="GO:0005212">
    <property type="term" value="F:structural constituent of eye lens"/>
    <property type="evidence" value="ECO:0007669"/>
    <property type="project" value="UniProtKB-KW"/>
</dbReference>
<keyword evidence="4" id="KW-0677">Repeat</keyword>
<evidence type="ECO:0000259" key="5">
    <source>
        <dbReference type="PROSITE" id="PS50915"/>
    </source>
</evidence>
<dbReference type="Proteomes" id="UP001314229">
    <property type="component" value="Unassembled WGS sequence"/>
</dbReference>
<dbReference type="PANTHER" id="PTHR11818:SF129">
    <property type="entry name" value="CRYSTALLIN, GAMMA M6-RELATED"/>
    <property type="match status" value="1"/>
</dbReference>
<proteinExistence type="inferred from homology"/>
<dbReference type="Pfam" id="PF00030">
    <property type="entry name" value="Crystall"/>
    <property type="match status" value="2"/>
</dbReference>